<dbReference type="PROSITE" id="PS51257">
    <property type="entry name" value="PROKAR_LIPOPROTEIN"/>
    <property type="match status" value="1"/>
</dbReference>
<accession>A0A2V1P7P5</accession>
<dbReference type="InterPro" id="IPR053147">
    <property type="entry name" value="Hsp_HslJ-like"/>
</dbReference>
<dbReference type="PANTHER" id="PTHR35535:SF2">
    <property type="entry name" value="DUF306 DOMAIN-CONTAINING PROTEIN"/>
    <property type="match status" value="1"/>
</dbReference>
<evidence type="ECO:0000313" key="2">
    <source>
        <dbReference type="EMBL" id="PWG18519.1"/>
    </source>
</evidence>
<dbReference type="Proteomes" id="UP000245293">
    <property type="component" value="Unassembled WGS sequence"/>
</dbReference>
<feature type="domain" description="DUF306" evidence="1">
    <location>
        <begin position="30"/>
        <end position="126"/>
    </location>
</feature>
<organism evidence="2 3">
    <name type="scientific">Salibaculum griseiflavum</name>
    <dbReference type="NCBI Taxonomy" id="1914409"/>
    <lineage>
        <taxon>Bacteria</taxon>
        <taxon>Pseudomonadati</taxon>
        <taxon>Pseudomonadota</taxon>
        <taxon>Alphaproteobacteria</taxon>
        <taxon>Rhodobacterales</taxon>
        <taxon>Roseobacteraceae</taxon>
        <taxon>Salibaculum</taxon>
    </lineage>
</organism>
<dbReference type="EMBL" id="QETF01000001">
    <property type="protein sequence ID" value="PWG18519.1"/>
    <property type="molecule type" value="Genomic_DNA"/>
</dbReference>
<protein>
    <submittedName>
        <fullName evidence="2">META domain-containing protein</fullName>
    </submittedName>
</protein>
<dbReference type="Gene3D" id="2.40.128.270">
    <property type="match status" value="1"/>
</dbReference>
<evidence type="ECO:0000259" key="1">
    <source>
        <dbReference type="Pfam" id="PF03724"/>
    </source>
</evidence>
<comment type="caution">
    <text evidence="2">The sequence shown here is derived from an EMBL/GenBank/DDBJ whole genome shotgun (WGS) entry which is preliminary data.</text>
</comment>
<dbReference type="Pfam" id="PF03724">
    <property type="entry name" value="META"/>
    <property type="match status" value="1"/>
</dbReference>
<dbReference type="InterPro" id="IPR005184">
    <property type="entry name" value="DUF306_Meta_HslJ"/>
</dbReference>
<keyword evidence="3" id="KW-1185">Reference proteome</keyword>
<dbReference type="OrthoDB" id="7777568at2"/>
<dbReference type="RefSeq" id="WP_109385646.1">
    <property type="nucleotide sequence ID" value="NZ_QETF01000001.1"/>
</dbReference>
<sequence>MRGISALFAIAVLASCVEDHSGSKRIPKGVEYALIEMNGAAFDGRATILFGADGGVSGQAPCNRYFGQVSSRYPRFALNGVGATMMACPALDTEAAFFAALEGMTLANVSGDTLTLSNPAGETLVFAAP</sequence>
<dbReference type="AlphaFoldDB" id="A0A2V1P7P5"/>
<dbReference type="PANTHER" id="PTHR35535">
    <property type="entry name" value="HEAT SHOCK PROTEIN HSLJ"/>
    <property type="match status" value="1"/>
</dbReference>
<proteinExistence type="predicted"/>
<dbReference type="InterPro" id="IPR038670">
    <property type="entry name" value="HslJ-like_sf"/>
</dbReference>
<reference evidence="3" key="1">
    <citation type="submission" date="2018-05" db="EMBL/GenBank/DDBJ databases">
        <authorList>
            <person name="Du Z."/>
            <person name="Wang X."/>
        </authorList>
    </citation>
    <scope>NUCLEOTIDE SEQUENCE [LARGE SCALE GENOMIC DNA]</scope>
    <source>
        <strain evidence="3">WDS4C29</strain>
    </source>
</reference>
<gene>
    <name evidence="2" type="ORF">DFK10_00945</name>
</gene>
<evidence type="ECO:0000313" key="3">
    <source>
        <dbReference type="Proteomes" id="UP000245293"/>
    </source>
</evidence>
<name>A0A2V1P7P5_9RHOB</name>